<dbReference type="PANTHER" id="PTHR46844:SF1">
    <property type="entry name" value="SLR5058 PROTEIN"/>
    <property type="match status" value="1"/>
</dbReference>
<evidence type="ECO:0000313" key="3">
    <source>
        <dbReference type="Proteomes" id="UP000221011"/>
    </source>
</evidence>
<feature type="domain" description="NACHT" evidence="1">
    <location>
        <begin position="182"/>
        <end position="326"/>
    </location>
</feature>
<dbReference type="Proteomes" id="UP000221011">
    <property type="component" value="Chromosome"/>
</dbReference>
<organism evidence="2 3">
    <name type="scientific">Streptomyces formicae</name>
    <dbReference type="NCBI Taxonomy" id="1616117"/>
    <lineage>
        <taxon>Bacteria</taxon>
        <taxon>Bacillati</taxon>
        <taxon>Actinomycetota</taxon>
        <taxon>Actinomycetes</taxon>
        <taxon>Kitasatosporales</taxon>
        <taxon>Streptomycetaceae</taxon>
        <taxon>Streptomyces</taxon>
    </lineage>
</organism>
<dbReference type="RefSeq" id="WP_159072690.1">
    <property type="nucleotide sequence ID" value="NZ_CP022685.1"/>
</dbReference>
<proteinExistence type="predicted"/>
<dbReference type="InterPro" id="IPR027417">
    <property type="entry name" value="P-loop_NTPase"/>
</dbReference>
<protein>
    <submittedName>
        <fullName evidence="2">Putative signal transduction protein containing Nacht domain</fullName>
    </submittedName>
</protein>
<dbReference type="Pfam" id="PF05729">
    <property type="entry name" value="NACHT"/>
    <property type="match status" value="1"/>
</dbReference>
<dbReference type="AlphaFoldDB" id="A0A291QLF7"/>
<accession>A0A291QLF7</accession>
<reference evidence="2 3" key="1">
    <citation type="submission" date="2017-08" db="EMBL/GenBank/DDBJ databases">
        <title>Complete Genome Sequence of Streptomyces formicae KY5, the formicamycin producer.</title>
        <authorList>
            <person name="Holmes N.A."/>
            <person name="Devine R."/>
            <person name="Qin Z."/>
            <person name="Seipke R.F."/>
            <person name="Wilkinson B."/>
            <person name="Hutchings M.I."/>
        </authorList>
    </citation>
    <scope>NUCLEOTIDE SEQUENCE [LARGE SCALE GENOMIC DNA]</scope>
    <source>
        <strain evidence="2 3">KY5</strain>
    </source>
</reference>
<gene>
    <name evidence="2" type="ORF">KY5_7275c</name>
</gene>
<evidence type="ECO:0000259" key="1">
    <source>
        <dbReference type="PROSITE" id="PS50837"/>
    </source>
</evidence>
<keyword evidence="3" id="KW-1185">Reference proteome</keyword>
<name>A0A291QLF7_9ACTN</name>
<dbReference type="InterPro" id="IPR016024">
    <property type="entry name" value="ARM-type_fold"/>
</dbReference>
<dbReference type="Gene3D" id="3.40.50.300">
    <property type="entry name" value="P-loop containing nucleotide triphosphate hydrolases"/>
    <property type="match status" value="1"/>
</dbReference>
<dbReference type="SUPFAM" id="SSF48371">
    <property type="entry name" value="ARM repeat"/>
    <property type="match status" value="1"/>
</dbReference>
<evidence type="ECO:0000313" key="2">
    <source>
        <dbReference type="EMBL" id="ATL32293.1"/>
    </source>
</evidence>
<dbReference type="PANTHER" id="PTHR46844">
    <property type="entry name" value="SLR5058 PROTEIN"/>
    <property type="match status" value="1"/>
</dbReference>
<dbReference type="InterPro" id="IPR007111">
    <property type="entry name" value="NACHT_NTPase"/>
</dbReference>
<sequence>MEGRGHDLYAELRGLERRARARRAALGLPWSRREAQKELARRNVQLDGRRISDWLPEDPLDASAPRLAGEAKVWALVQLWAKWAEEAPPPRRFIAGLIEAAQPVRHVAAPATAALPAHLMSLFEEQAERGEVWPYAIHSGTGARRSLSAVYIRQALTPRGRSGSREEAASTVEEFLSSSDARHLFIEAGPGSGKSTMMARLAGHLSRRLLDGGAGAGTGTGQNGQLPLWATAAQLASDADGVDQALTKMLFRGAQPPEDQNRRFTAMLEEIETGLPPGHTWLLLVDGLDEVPTQQERARLARHLATLATSQAGSSGRMRIVLTCRPLHRVERAYFTDAGFQHCRVAPFDRAQLEEFALRWFGEDEPGRAQAARYLHQVDEARLEEVTAVPLLAAVAAAVFEAWPEKGLPHNHHALLEQYRAYLTGAKAHQREGLFRQLVTNAGHDQEALRAVEFLRNHLEELLRHAAIEAVTQASPDLRASALDWLSGRVGARARTVIPGWGEQVASLMTTSGLIVDSEGSLAFLHASFAEHLAAEAAALSLPSRFDGASRQWQDFTHDAARLGGPKARPARAALLHYAHRHPRDALEILDWLQRGRSEEHHFLAGFLLAKGSPHTADHLDTYLAKLPDLSAPSWQLTQHMSDPRVTRALRSYAETSPEEQVRQSALEALAVHDPAAARMIADRRQPTAAYDGPERVDRWDAEPSTVEDSWLVASAPVIQALLDTLGDDTRHDLGEYDHLVCMLICSGPDALDSLIPRSMLVQALQRDLPSWAEHAEDHLLHIMNSTAHTPEARIDAAEFLLEFGGDHQPRIAAVLGFLASDPELSIDNRWAAAEALAELGAPHRAQARQFVHQMATDPTTPAYQRYELTAYLAGTEAPTPRLDASGSGPLPGR</sequence>
<dbReference type="EMBL" id="CP022685">
    <property type="protein sequence ID" value="ATL32293.1"/>
    <property type="molecule type" value="Genomic_DNA"/>
</dbReference>
<dbReference type="KEGG" id="sfk:KY5_7275c"/>
<dbReference type="PROSITE" id="PS50837">
    <property type="entry name" value="NACHT"/>
    <property type="match status" value="1"/>
</dbReference>
<dbReference type="SUPFAM" id="SSF52540">
    <property type="entry name" value="P-loop containing nucleoside triphosphate hydrolases"/>
    <property type="match status" value="1"/>
</dbReference>